<reference evidence="3" key="1">
    <citation type="submission" date="2016-12" db="EMBL/GenBank/DDBJ databases">
        <authorList>
            <person name="Rodrigo-Torres L."/>
            <person name="Arahal R.D."/>
            <person name="Lucena T."/>
        </authorList>
    </citation>
    <scope>NUCLEOTIDE SEQUENCE [LARGE SCALE GENOMIC DNA]</scope>
</reference>
<organism evidence="2 3">
    <name type="scientific">Vibrio quintilis</name>
    <dbReference type="NCBI Taxonomy" id="1117707"/>
    <lineage>
        <taxon>Bacteria</taxon>
        <taxon>Pseudomonadati</taxon>
        <taxon>Pseudomonadota</taxon>
        <taxon>Gammaproteobacteria</taxon>
        <taxon>Vibrionales</taxon>
        <taxon>Vibrionaceae</taxon>
        <taxon>Vibrio</taxon>
    </lineage>
</organism>
<sequence length="412" mass="43992">MPFSSRPSGEFVWLESDQAFAAVEAKEKAEKQAQKAQQKNAEPKEKQEEESKEPFSLGWMQTELPMSQGDLWDSIFTPETEDKHKALIKKHNAHLNEPVVQGELVIVLTREPETEQEQQQLDALKEEAQAGSEGLGKLDEAQAATVYRHFELLDYYASNGLKYIQENGLPSDDYAYASVGVGAVASGVEASLNHVNGILLEINDLYVEQVAMASRVGGINYGTFVSQRAELLQKLDIPFSRFATRTVKIPVIRQIKKLLKLSTKSVIYHADEIIAKGVVPNLGKRIANISHGVWAAKGVGYLGLGLAAASGVKNVYDACSVNSDGECGKTAVKESVGLLAGWFGGIWGGEVVATGLTYLAIGIVGVSSAPIIALATVSGAIIGGVLGGMAGTVGGKAVVDGGFKLYEKIVGE</sequence>
<keyword evidence="3" id="KW-1185">Reference proteome</keyword>
<proteinExistence type="predicted"/>
<evidence type="ECO:0000256" key="1">
    <source>
        <dbReference type="SAM" id="MobiDB-lite"/>
    </source>
</evidence>
<gene>
    <name evidence="2" type="ORF">VQ7734_03258</name>
</gene>
<accession>A0A1M7YXY7</accession>
<evidence type="ECO:0000313" key="2">
    <source>
        <dbReference type="EMBL" id="SHO57488.1"/>
    </source>
</evidence>
<dbReference type="AlphaFoldDB" id="A0A1M7YXY7"/>
<dbReference type="EMBL" id="FRFG01000041">
    <property type="protein sequence ID" value="SHO57488.1"/>
    <property type="molecule type" value="Genomic_DNA"/>
</dbReference>
<feature type="compositionally biased region" description="Basic and acidic residues" evidence="1">
    <location>
        <begin position="24"/>
        <end position="33"/>
    </location>
</feature>
<feature type="region of interest" description="Disordered" evidence="1">
    <location>
        <begin position="24"/>
        <end position="56"/>
    </location>
</feature>
<name>A0A1M7YXY7_9VIBR</name>
<feature type="compositionally biased region" description="Basic and acidic residues" evidence="1">
    <location>
        <begin position="41"/>
        <end position="53"/>
    </location>
</feature>
<dbReference type="Proteomes" id="UP000184600">
    <property type="component" value="Unassembled WGS sequence"/>
</dbReference>
<dbReference type="STRING" id="1117707.VQ7734_03258"/>
<evidence type="ECO:0000313" key="3">
    <source>
        <dbReference type="Proteomes" id="UP000184600"/>
    </source>
</evidence>
<protein>
    <submittedName>
        <fullName evidence="2">Uncharacterized protein</fullName>
    </submittedName>
</protein>